<dbReference type="Gene3D" id="3.40.50.150">
    <property type="entry name" value="Vaccinia Virus protein VP39"/>
    <property type="match status" value="1"/>
</dbReference>
<keyword evidence="3" id="KW-0808">Transferase</keyword>
<gene>
    <name evidence="7" type="ORF">NA8A_17358</name>
</gene>
<organism evidence="7 8">
    <name type="scientific">Nitratireductor indicus C115</name>
    <dbReference type="NCBI Taxonomy" id="1231190"/>
    <lineage>
        <taxon>Bacteria</taxon>
        <taxon>Pseudomonadati</taxon>
        <taxon>Pseudomonadota</taxon>
        <taxon>Alphaproteobacteria</taxon>
        <taxon>Hyphomicrobiales</taxon>
        <taxon>Phyllobacteriaceae</taxon>
        <taxon>Nitratireductor</taxon>
    </lineage>
</organism>
<keyword evidence="2" id="KW-0489">Methyltransferase</keyword>
<comment type="caution">
    <text evidence="7">The sequence shown here is derived from an EMBL/GenBank/DDBJ whole genome shotgun (WGS) entry which is preliminary data.</text>
</comment>
<evidence type="ECO:0000256" key="6">
    <source>
        <dbReference type="PIRSR" id="PIRSR003085-1"/>
    </source>
</evidence>
<dbReference type="OrthoDB" id="9782855at2"/>
<dbReference type="PIRSF" id="PIRSF003085">
    <property type="entry name" value="CMAS"/>
    <property type="match status" value="1"/>
</dbReference>
<evidence type="ECO:0000256" key="2">
    <source>
        <dbReference type="ARBA" id="ARBA00022603"/>
    </source>
</evidence>
<evidence type="ECO:0000256" key="4">
    <source>
        <dbReference type="ARBA" id="ARBA00022691"/>
    </source>
</evidence>
<dbReference type="InterPro" id="IPR050723">
    <property type="entry name" value="CFA/CMAS"/>
</dbReference>
<proteinExistence type="inferred from homology"/>
<evidence type="ECO:0000256" key="1">
    <source>
        <dbReference type="ARBA" id="ARBA00010815"/>
    </source>
</evidence>
<name>K2N1B5_9HYPH</name>
<accession>K2N1B5</accession>
<dbReference type="SUPFAM" id="SSF53335">
    <property type="entry name" value="S-adenosyl-L-methionine-dependent methyltransferases"/>
    <property type="match status" value="1"/>
</dbReference>
<dbReference type="GO" id="GO:0008168">
    <property type="term" value="F:methyltransferase activity"/>
    <property type="evidence" value="ECO:0007669"/>
    <property type="project" value="UniProtKB-KW"/>
</dbReference>
<dbReference type="PATRIC" id="fig|1231190.3.peg.3589"/>
<evidence type="ECO:0000313" key="7">
    <source>
        <dbReference type="EMBL" id="EKF41283.1"/>
    </source>
</evidence>
<dbReference type="RefSeq" id="WP_009451673.1">
    <property type="nucleotide sequence ID" value="NZ_AMSI01000012.1"/>
</dbReference>
<dbReference type="CDD" id="cd02440">
    <property type="entry name" value="AdoMet_MTases"/>
    <property type="match status" value="1"/>
</dbReference>
<evidence type="ECO:0000256" key="5">
    <source>
        <dbReference type="ARBA" id="ARBA00023098"/>
    </source>
</evidence>
<sequence>MSHIENASRAPAVSAGPLWQRILCRWADAIAFGRITLSFPDGRTHEAAGSRQGPSARLHFVSGRAFMQLLTGGDLGFARAFMDGHVETPNLDALLELAIANESAWGGILDTSALVSRFDFLRHRLRRNSRAGSRRNIAFHYDLGNAFYAQWLDSTMTYSSALFTREGQSLEDAQTEKYDRILRRLRIGPQDHVLEIGCGWGGFAEHAIRTTGCRVTGLTLSKEQAVFARQRLEKAGLKGRADIRIEDYRDCEGTFDKIVSIEMFEAVGEENWALYFDQLRRLLKPQGKAMVQVITIDEGRFETYRRRADFIQTYIFPGGFLPSVTAFENVASCGALKVTDCFRFGGDYAATLDEWEKKFRPAWPAVAKLGFDERFHRMWLYYLAYCRVGFRTGRIDVAQFELQRS</sequence>
<keyword evidence="5" id="KW-0443">Lipid metabolism</keyword>
<reference evidence="7 8" key="1">
    <citation type="journal article" date="2012" name="J. Bacteriol.">
        <title>Genome Sequence of Nitratireductor indicus Type Strain C115.</title>
        <authorList>
            <person name="Lai Q."/>
            <person name="Li G."/>
            <person name="Yu Z."/>
            <person name="Shao Z."/>
        </authorList>
    </citation>
    <scope>NUCLEOTIDE SEQUENCE [LARGE SCALE GENOMIC DNA]</scope>
    <source>
        <strain evidence="7 8">C115</strain>
    </source>
</reference>
<dbReference type="PANTHER" id="PTHR43667">
    <property type="entry name" value="CYCLOPROPANE-FATTY-ACYL-PHOSPHOLIPID SYNTHASE"/>
    <property type="match status" value="1"/>
</dbReference>
<comment type="similarity">
    <text evidence="1">Belongs to the CFA/CMAS family.</text>
</comment>
<protein>
    <submittedName>
        <fullName evidence="7">Cyclopropane-fatty-acyl-phospholipid synthase</fullName>
    </submittedName>
</protein>
<dbReference type="InterPro" id="IPR029063">
    <property type="entry name" value="SAM-dependent_MTases_sf"/>
</dbReference>
<keyword evidence="8" id="KW-1185">Reference proteome</keyword>
<evidence type="ECO:0000256" key="3">
    <source>
        <dbReference type="ARBA" id="ARBA00022679"/>
    </source>
</evidence>
<keyword evidence="4" id="KW-0949">S-adenosyl-L-methionine</keyword>
<dbReference type="Pfam" id="PF02353">
    <property type="entry name" value="CMAS"/>
    <property type="match status" value="1"/>
</dbReference>
<dbReference type="eggNOG" id="COG2230">
    <property type="taxonomic scope" value="Bacteria"/>
</dbReference>
<dbReference type="EMBL" id="AMSI01000012">
    <property type="protein sequence ID" value="EKF41283.1"/>
    <property type="molecule type" value="Genomic_DNA"/>
</dbReference>
<dbReference type="PANTHER" id="PTHR43667:SF2">
    <property type="entry name" value="FATTY ACID C-METHYL TRANSFERASE"/>
    <property type="match status" value="1"/>
</dbReference>
<dbReference type="Proteomes" id="UP000007374">
    <property type="component" value="Unassembled WGS sequence"/>
</dbReference>
<dbReference type="GO" id="GO:0008610">
    <property type="term" value="P:lipid biosynthetic process"/>
    <property type="evidence" value="ECO:0007669"/>
    <property type="project" value="InterPro"/>
</dbReference>
<dbReference type="InterPro" id="IPR003333">
    <property type="entry name" value="CMAS"/>
</dbReference>
<feature type="active site" evidence="6">
    <location>
        <position position="386"/>
    </location>
</feature>
<dbReference type="AlphaFoldDB" id="K2N1B5"/>
<dbReference type="GO" id="GO:0032259">
    <property type="term" value="P:methylation"/>
    <property type="evidence" value="ECO:0007669"/>
    <property type="project" value="UniProtKB-KW"/>
</dbReference>
<evidence type="ECO:0000313" key="8">
    <source>
        <dbReference type="Proteomes" id="UP000007374"/>
    </source>
</evidence>
<dbReference type="STRING" id="721133.SAMN05216176_108247"/>